<dbReference type="Proteomes" id="UP000784294">
    <property type="component" value="Unassembled WGS sequence"/>
</dbReference>
<reference evidence="1" key="1">
    <citation type="submission" date="2018-11" db="EMBL/GenBank/DDBJ databases">
        <authorList>
            <consortium name="Pathogen Informatics"/>
        </authorList>
    </citation>
    <scope>NUCLEOTIDE SEQUENCE</scope>
</reference>
<comment type="caution">
    <text evidence="1">The sequence shown here is derived from an EMBL/GenBank/DDBJ whole genome shotgun (WGS) entry which is preliminary data.</text>
</comment>
<gene>
    <name evidence="1" type="ORF">PXEA_LOCUS35970</name>
</gene>
<evidence type="ECO:0000313" key="1">
    <source>
        <dbReference type="EMBL" id="VEL42530.1"/>
    </source>
</evidence>
<proteinExistence type="predicted"/>
<dbReference type="EMBL" id="CAAALY010274950">
    <property type="protein sequence ID" value="VEL42530.1"/>
    <property type="molecule type" value="Genomic_DNA"/>
</dbReference>
<keyword evidence="2" id="KW-1185">Reference proteome</keyword>
<accession>A0A448XQR4</accession>
<name>A0A448XQR4_9PLAT</name>
<organism evidence="1 2">
    <name type="scientific">Protopolystoma xenopodis</name>
    <dbReference type="NCBI Taxonomy" id="117903"/>
    <lineage>
        <taxon>Eukaryota</taxon>
        <taxon>Metazoa</taxon>
        <taxon>Spiralia</taxon>
        <taxon>Lophotrochozoa</taxon>
        <taxon>Platyhelminthes</taxon>
        <taxon>Monogenea</taxon>
        <taxon>Polyopisthocotylea</taxon>
        <taxon>Polystomatidea</taxon>
        <taxon>Polystomatidae</taxon>
        <taxon>Protopolystoma</taxon>
    </lineage>
</organism>
<evidence type="ECO:0000313" key="2">
    <source>
        <dbReference type="Proteomes" id="UP000784294"/>
    </source>
</evidence>
<sequence length="167" mass="18865">MGRGVRCRHDDWVIWPREVTRDEIVAHSHVANEEAVSGSRGGWKRMGPCPFWMLTRVCCEEMIGSFFNSLSSHSYKSKLASVRAIIIGGMRVGDSNRLTKQSERHNRLGLIDDNGTFVRNPLSGRGHFVKLGLEETFSHVLFLPPCLVSRRRGEPVGKWAIVLTLFC</sequence>
<dbReference type="AlphaFoldDB" id="A0A448XQR4"/>
<protein>
    <submittedName>
        <fullName evidence="1">Uncharacterized protein</fullName>
    </submittedName>
</protein>